<evidence type="ECO:0000313" key="3">
    <source>
        <dbReference type="Proteomes" id="UP001500298"/>
    </source>
</evidence>
<reference evidence="3" key="1">
    <citation type="journal article" date="2019" name="Int. J. Syst. Evol. Microbiol.">
        <title>The Global Catalogue of Microorganisms (GCM) 10K type strain sequencing project: providing services to taxonomists for standard genome sequencing and annotation.</title>
        <authorList>
            <consortium name="The Broad Institute Genomics Platform"/>
            <consortium name="The Broad Institute Genome Sequencing Center for Infectious Disease"/>
            <person name="Wu L."/>
            <person name="Ma J."/>
        </authorList>
    </citation>
    <scope>NUCLEOTIDE SEQUENCE [LARGE SCALE GENOMIC DNA]</scope>
    <source>
        <strain evidence="3">JCM 18326</strain>
    </source>
</reference>
<evidence type="ECO:0000256" key="1">
    <source>
        <dbReference type="SAM" id="SignalP"/>
    </source>
</evidence>
<organism evidence="2 3">
    <name type="scientific">Algivirga pacifica</name>
    <dbReference type="NCBI Taxonomy" id="1162670"/>
    <lineage>
        <taxon>Bacteria</taxon>
        <taxon>Pseudomonadati</taxon>
        <taxon>Bacteroidota</taxon>
        <taxon>Cytophagia</taxon>
        <taxon>Cytophagales</taxon>
        <taxon>Flammeovirgaceae</taxon>
        <taxon>Algivirga</taxon>
    </lineage>
</organism>
<dbReference type="RefSeq" id="WP_345371649.1">
    <property type="nucleotide sequence ID" value="NZ_BAABJX010000032.1"/>
</dbReference>
<comment type="caution">
    <text evidence="2">The sequence shown here is derived from an EMBL/GenBank/DDBJ whole genome shotgun (WGS) entry which is preliminary data.</text>
</comment>
<keyword evidence="1" id="KW-0732">Signal</keyword>
<dbReference type="EMBL" id="BAABJX010000032">
    <property type="protein sequence ID" value="GAA4835881.1"/>
    <property type="molecule type" value="Genomic_DNA"/>
</dbReference>
<accession>A0ABP9DBA8</accession>
<evidence type="ECO:0000313" key="2">
    <source>
        <dbReference type="EMBL" id="GAA4835881.1"/>
    </source>
</evidence>
<gene>
    <name evidence="2" type="ORF">GCM10023331_21420</name>
</gene>
<name>A0ABP9DBA8_9BACT</name>
<feature type="signal peptide" evidence="1">
    <location>
        <begin position="1"/>
        <end position="20"/>
    </location>
</feature>
<keyword evidence="3" id="KW-1185">Reference proteome</keyword>
<evidence type="ECO:0008006" key="4">
    <source>
        <dbReference type="Google" id="ProtNLM"/>
    </source>
</evidence>
<sequence>MKNLLSTFLVLIITYNTLSAQTNDSTKILDRFFMSSIQLGYINNRSEQLSAGLFIQASAEYRTPKGLFVRVNFDDFNSNYELRYPQGTINFLSGRVAFNELIGGLGYRYAYKKHNFLIALQSGIRFYGYPFIESSGSNLSVDTDNRTIGVFKYSIGYEYAIDIKSLVVVELFSSNVFEKKDFWEDHNGAFGFTVGINRTIF</sequence>
<protein>
    <recommendedName>
        <fullName evidence="4">Outer membrane protein beta-barrel domain-containing protein</fullName>
    </recommendedName>
</protein>
<dbReference type="Proteomes" id="UP001500298">
    <property type="component" value="Unassembled WGS sequence"/>
</dbReference>
<feature type="chain" id="PRO_5046926766" description="Outer membrane protein beta-barrel domain-containing protein" evidence="1">
    <location>
        <begin position="21"/>
        <end position="201"/>
    </location>
</feature>
<proteinExistence type="predicted"/>